<comment type="caution">
    <text evidence="1">The sequence shown here is derived from an EMBL/GenBank/DDBJ whole genome shotgun (WGS) entry which is preliminary data.</text>
</comment>
<dbReference type="AlphaFoldDB" id="A0AAD4HLK8"/>
<reference evidence="1" key="1">
    <citation type="journal article" date="2020" name="New Phytol.">
        <title>Comparative genomics reveals dynamic genome evolution in host specialist ectomycorrhizal fungi.</title>
        <authorList>
            <person name="Lofgren L.A."/>
            <person name="Nguyen N.H."/>
            <person name="Vilgalys R."/>
            <person name="Ruytinx J."/>
            <person name="Liao H.L."/>
            <person name="Branco S."/>
            <person name="Kuo A."/>
            <person name="LaButti K."/>
            <person name="Lipzen A."/>
            <person name="Andreopoulos W."/>
            <person name="Pangilinan J."/>
            <person name="Riley R."/>
            <person name="Hundley H."/>
            <person name="Na H."/>
            <person name="Barry K."/>
            <person name="Grigoriev I.V."/>
            <person name="Stajich J.E."/>
            <person name="Kennedy P.G."/>
        </authorList>
    </citation>
    <scope>NUCLEOTIDE SEQUENCE</scope>
    <source>
        <strain evidence="1">FC203</strain>
    </source>
</reference>
<proteinExistence type="predicted"/>
<sequence length="115" mass="12940">MLKSCLGLLTRLRPELIAKKVFQEIDDEDSLAVYQFRILASVIVYIRDRAYGEINESIHVLGKKQQKSAGQLSHCPVSNIPSSTFAFKTSKASTRLLDVPWSRIAEMQDRRGSDG</sequence>
<gene>
    <name evidence="1" type="ORF">F5891DRAFT_1187806</name>
</gene>
<name>A0AAD4HLK8_9AGAM</name>
<dbReference type="EMBL" id="JABBWK010000023">
    <property type="protein sequence ID" value="KAG1901108.1"/>
    <property type="molecule type" value="Genomic_DNA"/>
</dbReference>
<organism evidence="1 2">
    <name type="scientific">Suillus fuscotomentosus</name>
    <dbReference type="NCBI Taxonomy" id="1912939"/>
    <lineage>
        <taxon>Eukaryota</taxon>
        <taxon>Fungi</taxon>
        <taxon>Dikarya</taxon>
        <taxon>Basidiomycota</taxon>
        <taxon>Agaricomycotina</taxon>
        <taxon>Agaricomycetes</taxon>
        <taxon>Agaricomycetidae</taxon>
        <taxon>Boletales</taxon>
        <taxon>Suillineae</taxon>
        <taxon>Suillaceae</taxon>
        <taxon>Suillus</taxon>
    </lineage>
</organism>
<protein>
    <submittedName>
        <fullName evidence="1">Uncharacterized protein</fullName>
    </submittedName>
</protein>
<evidence type="ECO:0000313" key="2">
    <source>
        <dbReference type="Proteomes" id="UP001195769"/>
    </source>
</evidence>
<keyword evidence="2" id="KW-1185">Reference proteome</keyword>
<dbReference type="RefSeq" id="XP_041226684.1">
    <property type="nucleotide sequence ID" value="XM_041366903.1"/>
</dbReference>
<dbReference type="Proteomes" id="UP001195769">
    <property type="component" value="Unassembled WGS sequence"/>
</dbReference>
<evidence type="ECO:0000313" key="1">
    <source>
        <dbReference type="EMBL" id="KAG1901108.1"/>
    </source>
</evidence>
<accession>A0AAD4HLK8</accession>
<dbReference type="GeneID" id="64661201"/>